<evidence type="ECO:0000256" key="14">
    <source>
        <dbReference type="ARBA" id="ARBA00055000"/>
    </source>
</evidence>
<dbReference type="GO" id="GO:0051539">
    <property type="term" value="F:4 iron, 4 sulfur cluster binding"/>
    <property type="evidence" value="ECO:0007669"/>
    <property type="project" value="UniProtKB-KW"/>
</dbReference>
<protein>
    <recommendedName>
        <fullName evidence="15">nitrate reductase (cytochrome)</fullName>
        <ecNumber evidence="15">1.9.6.1</ecNumber>
    </recommendedName>
</protein>
<dbReference type="Proteomes" id="UP000614424">
    <property type="component" value="Unassembled WGS sequence"/>
</dbReference>
<comment type="cofactor">
    <cofactor evidence="2">
        <name>[4Fe-4S] cluster</name>
        <dbReference type="ChEBI" id="CHEBI:49883"/>
    </cofactor>
</comment>
<evidence type="ECO:0000256" key="5">
    <source>
        <dbReference type="ARBA" id="ARBA00022723"/>
    </source>
</evidence>
<dbReference type="AlphaFoldDB" id="A0A8J6NFT8"/>
<keyword evidence="5" id="KW-0479">Metal-binding</keyword>
<dbReference type="GO" id="GO:0042128">
    <property type="term" value="P:nitrate assimilation"/>
    <property type="evidence" value="ECO:0007669"/>
    <property type="project" value="UniProtKB-KW"/>
</dbReference>
<evidence type="ECO:0000256" key="8">
    <source>
        <dbReference type="ARBA" id="ARBA00022982"/>
    </source>
</evidence>
<dbReference type="GO" id="GO:0009325">
    <property type="term" value="C:nitrate reductase complex"/>
    <property type="evidence" value="ECO:0007669"/>
    <property type="project" value="TreeGrafter"/>
</dbReference>
<evidence type="ECO:0000313" key="17">
    <source>
        <dbReference type="EMBL" id="MBC8318645.1"/>
    </source>
</evidence>
<evidence type="ECO:0000256" key="9">
    <source>
        <dbReference type="ARBA" id="ARBA00023002"/>
    </source>
</evidence>
<keyword evidence="3" id="KW-0004">4Fe-4S</keyword>
<dbReference type="GO" id="GO:0030151">
    <property type="term" value="F:molybdenum ion binding"/>
    <property type="evidence" value="ECO:0007669"/>
    <property type="project" value="TreeGrafter"/>
</dbReference>
<dbReference type="CDD" id="cd00508">
    <property type="entry name" value="MopB_CT_Fdh-Nap-like"/>
    <property type="match status" value="1"/>
</dbReference>
<dbReference type="InterPro" id="IPR050123">
    <property type="entry name" value="Prok_molybdopt-oxidoreductase"/>
</dbReference>
<keyword evidence="9" id="KW-0560">Oxidoreductase</keyword>
<keyword evidence="8" id="KW-0813">Transport</keyword>
<name>A0A8J6NFT8_9BACT</name>
<evidence type="ECO:0000256" key="15">
    <source>
        <dbReference type="ARBA" id="ARBA00067026"/>
    </source>
</evidence>
<evidence type="ECO:0000256" key="4">
    <source>
        <dbReference type="ARBA" id="ARBA00022505"/>
    </source>
</evidence>
<keyword evidence="11" id="KW-0411">Iron-sulfur</keyword>
<evidence type="ECO:0000256" key="1">
    <source>
        <dbReference type="ARBA" id="ARBA00001942"/>
    </source>
</evidence>
<keyword evidence="4" id="KW-0500">Molybdenum</keyword>
<proteinExistence type="predicted"/>
<feature type="domain" description="Molybdopterin dinucleotide-binding" evidence="16">
    <location>
        <begin position="93"/>
        <end position="201"/>
    </location>
</feature>
<dbReference type="FunFam" id="2.40.40.20:FF:000005">
    <property type="entry name" value="Periplasmic nitrate reductase"/>
    <property type="match status" value="1"/>
</dbReference>
<evidence type="ECO:0000256" key="10">
    <source>
        <dbReference type="ARBA" id="ARBA00023004"/>
    </source>
</evidence>
<gene>
    <name evidence="17" type="ORF">H8E41_12140</name>
</gene>
<dbReference type="GO" id="GO:0050140">
    <property type="term" value="F:nitrate reductase (cytochrome) activity"/>
    <property type="evidence" value="ECO:0007669"/>
    <property type="project" value="UniProtKB-EC"/>
</dbReference>
<dbReference type="PANTHER" id="PTHR43105">
    <property type="entry name" value="RESPIRATORY NITRATE REDUCTASE"/>
    <property type="match status" value="1"/>
</dbReference>
<dbReference type="EMBL" id="JACNJZ010000171">
    <property type="protein sequence ID" value="MBC8318645.1"/>
    <property type="molecule type" value="Genomic_DNA"/>
</dbReference>
<dbReference type="InterPro" id="IPR006657">
    <property type="entry name" value="MoPterin_dinucl-bd_dom"/>
</dbReference>
<dbReference type="Pfam" id="PF01568">
    <property type="entry name" value="Molydop_binding"/>
    <property type="match status" value="1"/>
</dbReference>
<dbReference type="Gene3D" id="2.40.40.20">
    <property type="match status" value="1"/>
</dbReference>
<feature type="non-terminal residue" evidence="17">
    <location>
        <position position="1"/>
    </location>
</feature>
<evidence type="ECO:0000256" key="3">
    <source>
        <dbReference type="ARBA" id="ARBA00022485"/>
    </source>
</evidence>
<dbReference type="GO" id="GO:0043546">
    <property type="term" value="F:molybdopterin cofactor binding"/>
    <property type="evidence" value="ECO:0007669"/>
    <property type="project" value="InterPro"/>
</dbReference>
<accession>A0A8J6NFT8</accession>
<evidence type="ECO:0000256" key="12">
    <source>
        <dbReference type="ARBA" id="ARBA00023063"/>
    </source>
</evidence>
<dbReference type="PANTHER" id="PTHR43105:SF11">
    <property type="entry name" value="PERIPLASMIC NITRATE REDUCTASE"/>
    <property type="match status" value="1"/>
</dbReference>
<dbReference type="InterPro" id="IPR009010">
    <property type="entry name" value="Asp_de-COase-like_dom_sf"/>
</dbReference>
<comment type="caution">
    <text evidence="17">The sequence shown here is derived from an EMBL/GenBank/DDBJ whole genome shotgun (WGS) entry which is preliminary data.</text>
</comment>
<keyword evidence="6" id="KW-0732">Signal</keyword>
<reference evidence="17 18" key="1">
    <citation type="submission" date="2020-08" db="EMBL/GenBank/DDBJ databases">
        <title>Bridging the membrane lipid divide: bacteria of the FCB group superphylum have the potential to synthesize archaeal ether lipids.</title>
        <authorList>
            <person name="Villanueva L."/>
            <person name="Von Meijenfeldt F.A.B."/>
            <person name="Westbye A.B."/>
            <person name="Yadav S."/>
            <person name="Hopmans E.C."/>
            <person name="Dutilh B.E."/>
            <person name="Sinninghe Damste J.S."/>
        </authorList>
    </citation>
    <scope>NUCLEOTIDE SEQUENCE [LARGE SCALE GENOMIC DNA]</scope>
    <source>
        <strain evidence="17">NIOZ-UU47</strain>
    </source>
</reference>
<comment type="function">
    <text evidence="14">Catalytic subunit of the periplasmic nitrate reductase complex NapAB. Receives electrons from NapB and catalyzes the reduction of nitrate to nitrite.</text>
</comment>
<comment type="cofactor">
    <cofactor evidence="1">
        <name>Mo-bis(molybdopterin guanine dinucleotide)</name>
        <dbReference type="ChEBI" id="CHEBI:60539"/>
    </cofactor>
</comment>
<evidence type="ECO:0000313" key="18">
    <source>
        <dbReference type="Proteomes" id="UP000614424"/>
    </source>
</evidence>
<evidence type="ECO:0000256" key="11">
    <source>
        <dbReference type="ARBA" id="ARBA00023014"/>
    </source>
</evidence>
<evidence type="ECO:0000256" key="13">
    <source>
        <dbReference type="ARBA" id="ARBA00052176"/>
    </source>
</evidence>
<keyword evidence="7" id="KW-0574">Periplasm</keyword>
<keyword evidence="8" id="KW-0249">Electron transport</keyword>
<comment type="catalytic activity">
    <reaction evidence="13">
        <text>2 Fe(II)-[cytochrome] + nitrate + 2 H(+) = 2 Fe(III)-[cytochrome] + nitrite + H2O</text>
        <dbReference type="Rhea" id="RHEA:12909"/>
        <dbReference type="Rhea" id="RHEA-COMP:11777"/>
        <dbReference type="Rhea" id="RHEA-COMP:11778"/>
        <dbReference type="ChEBI" id="CHEBI:15377"/>
        <dbReference type="ChEBI" id="CHEBI:15378"/>
        <dbReference type="ChEBI" id="CHEBI:16301"/>
        <dbReference type="ChEBI" id="CHEBI:17632"/>
        <dbReference type="ChEBI" id="CHEBI:29033"/>
        <dbReference type="ChEBI" id="CHEBI:29034"/>
        <dbReference type="EC" id="1.9.6.1"/>
    </reaction>
</comment>
<evidence type="ECO:0000256" key="2">
    <source>
        <dbReference type="ARBA" id="ARBA00001966"/>
    </source>
</evidence>
<evidence type="ECO:0000259" key="16">
    <source>
        <dbReference type="Pfam" id="PF01568"/>
    </source>
</evidence>
<dbReference type="SUPFAM" id="SSF50692">
    <property type="entry name" value="ADC-like"/>
    <property type="match status" value="1"/>
</dbReference>
<dbReference type="GO" id="GO:0016020">
    <property type="term" value="C:membrane"/>
    <property type="evidence" value="ECO:0007669"/>
    <property type="project" value="TreeGrafter"/>
</dbReference>
<dbReference type="EC" id="1.9.6.1" evidence="15"/>
<evidence type="ECO:0000256" key="6">
    <source>
        <dbReference type="ARBA" id="ARBA00022729"/>
    </source>
</evidence>
<sequence length="218" mass="24791">LTRGRDSDLTGATYKVLEQMADGVQWPAPTEEYALTGGTVKKFVRGMDPMADSEAKDDKPYQFYGHAHPDRKLWIWLRDQASPEEVPDADYPFYLSTGRIVDHWHTSSMTGRVPELLRANPYAYVEVNPKDAKKLGIRPNDMVEVTSRRGTNTLPAKVYEGPTEGMVFVYWHDMHPDRMINKVTKDAYDPGSKEPEFKICACKIRRISGPQALKPFIV</sequence>
<dbReference type="GO" id="GO:0045333">
    <property type="term" value="P:cellular respiration"/>
    <property type="evidence" value="ECO:0007669"/>
    <property type="project" value="UniProtKB-ARBA"/>
</dbReference>
<organism evidence="17 18">
    <name type="scientific">Candidatus Desulfobia pelagia</name>
    <dbReference type="NCBI Taxonomy" id="2841692"/>
    <lineage>
        <taxon>Bacteria</taxon>
        <taxon>Pseudomonadati</taxon>
        <taxon>Thermodesulfobacteriota</taxon>
        <taxon>Desulfobulbia</taxon>
        <taxon>Desulfobulbales</taxon>
        <taxon>Desulfobulbaceae</taxon>
        <taxon>Candidatus Desulfobia</taxon>
    </lineage>
</organism>
<keyword evidence="12" id="KW-0534">Nitrate assimilation</keyword>
<keyword evidence="10" id="KW-0408">Iron</keyword>
<evidence type="ECO:0000256" key="7">
    <source>
        <dbReference type="ARBA" id="ARBA00022764"/>
    </source>
</evidence>